<accession>A0A7W8JVY7</accession>
<sequence>MRGPRPAMSWAGAVTGLAVLGTALVILVGASGLWNSVARDWQFRSAAAGVTDVAR</sequence>
<keyword evidence="3" id="KW-1185">Reference proteome</keyword>
<dbReference type="Proteomes" id="UP000552709">
    <property type="component" value="Unassembled WGS sequence"/>
</dbReference>
<keyword evidence="1" id="KW-1133">Transmembrane helix</keyword>
<dbReference type="AlphaFoldDB" id="A0A7W8JVY7"/>
<evidence type="ECO:0000256" key="1">
    <source>
        <dbReference type="SAM" id="Phobius"/>
    </source>
</evidence>
<dbReference type="RefSeq" id="WP_229790153.1">
    <property type="nucleotide sequence ID" value="NZ_JACHFL010000009.1"/>
</dbReference>
<comment type="caution">
    <text evidence="2">The sequence shown here is derived from an EMBL/GenBank/DDBJ whole genome shotgun (WGS) entry which is preliminary data.</text>
</comment>
<feature type="transmembrane region" description="Helical" evidence="1">
    <location>
        <begin position="12"/>
        <end position="34"/>
    </location>
</feature>
<keyword evidence="1" id="KW-0812">Transmembrane</keyword>
<dbReference type="EMBL" id="JACHFL010000009">
    <property type="protein sequence ID" value="MBB5364242.1"/>
    <property type="molecule type" value="Genomic_DNA"/>
</dbReference>
<proteinExistence type="predicted"/>
<evidence type="ECO:0000313" key="3">
    <source>
        <dbReference type="Proteomes" id="UP000552709"/>
    </source>
</evidence>
<protein>
    <submittedName>
        <fullName evidence="2">Uncharacterized protein</fullName>
    </submittedName>
</protein>
<keyword evidence="1" id="KW-0472">Membrane</keyword>
<gene>
    <name evidence="2" type="ORF">HNQ08_003350</name>
</gene>
<organism evidence="2 3">
    <name type="scientific">Deinococcus humi</name>
    <dbReference type="NCBI Taxonomy" id="662880"/>
    <lineage>
        <taxon>Bacteria</taxon>
        <taxon>Thermotogati</taxon>
        <taxon>Deinococcota</taxon>
        <taxon>Deinococci</taxon>
        <taxon>Deinococcales</taxon>
        <taxon>Deinococcaceae</taxon>
        <taxon>Deinococcus</taxon>
    </lineage>
</organism>
<evidence type="ECO:0000313" key="2">
    <source>
        <dbReference type="EMBL" id="MBB5364242.1"/>
    </source>
</evidence>
<reference evidence="2 3" key="1">
    <citation type="submission" date="2020-08" db="EMBL/GenBank/DDBJ databases">
        <title>Genomic Encyclopedia of Type Strains, Phase IV (KMG-IV): sequencing the most valuable type-strain genomes for metagenomic binning, comparative biology and taxonomic classification.</title>
        <authorList>
            <person name="Goeker M."/>
        </authorList>
    </citation>
    <scope>NUCLEOTIDE SEQUENCE [LARGE SCALE GENOMIC DNA]</scope>
    <source>
        <strain evidence="2 3">DSM 27939</strain>
    </source>
</reference>
<name>A0A7W8JVY7_9DEIO</name>